<dbReference type="Pfam" id="PF00534">
    <property type="entry name" value="Glycos_transf_1"/>
    <property type="match status" value="1"/>
</dbReference>
<feature type="domain" description="Glycosyl transferase family 1" evidence="1">
    <location>
        <begin position="189"/>
        <end position="348"/>
    </location>
</feature>
<accession>I0R5P5</accession>
<dbReference type="EC" id="2.4.-.-" evidence="2"/>
<dbReference type="RefSeq" id="WP_008754634.1">
    <property type="nucleotide sequence ID" value="NZ_AJGH01000103.1"/>
</dbReference>
<protein>
    <submittedName>
        <fullName evidence="2">Glycosyltransferase, group 1 family protein</fullName>
        <ecNumber evidence="2">2.4.-.-</ecNumber>
    </submittedName>
</protein>
<dbReference type="AlphaFoldDB" id="I0R5P5"/>
<dbReference type="PANTHER" id="PTHR45947:SF3">
    <property type="entry name" value="SULFOQUINOVOSYL TRANSFERASE SQD2"/>
    <property type="match status" value="1"/>
</dbReference>
<evidence type="ECO:0000313" key="2">
    <source>
        <dbReference type="EMBL" id="EIC95003.1"/>
    </source>
</evidence>
<dbReference type="PANTHER" id="PTHR45947">
    <property type="entry name" value="SULFOQUINOVOSYL TRANSFERASE SQD2"/>
    <property type="match status" value="1"/>
</dbReference>
<dbReference type="InterPro" id="IPR050194">
    <property type="entry name" value="Glycosyltransferase_grp1"/>
</dbReference>
<dbReference type="Proteomes" id="UP000005039">
    <property type="component" value="Unassembled WGS sequence"/>
</dbReference>
<dbReference type="GO" id="GO:0016757">
    <property type="term" value="F:glycosyltransferase activity"/>
    <property type="evidence" value="ECO:0007669"/>
    <property type="project" value="UniProtKB-KW"/>
</dbReference>
<dbReference type="eggNOG" id="COG0438">
    <property type="taxonomic scope" value="Bacteria"/>
</dbReference>
<dbReference type="Gene3D" id="3.40.50.2000">
    <property type="entry name" value="Glycogen Phosphorylase B"/>
    <property type="match status" value="2"/>
</dbReference>
<name>I0R5P5_9FIRM</name>
<keyword evidence="3" id="KW-1185">Reference proteome</keyword>
<dbReference type="CDD" id="cd03801">
    <property type="entry name" value="GT4_PimA-like"/>
    <property type="match status" value="1"/>
</dbReference>
<organism evidence="2 3">
    <name type="scientific">Lachnoanaerobaculum saburreum F0468</name>
    <dbReference type="NCBI Taxonomy" id="1095750"/>
    <lineage>
        <taxon>Bacteria</taxon>
        <taxon>Bacillati</taxon>
        <taxon>Bacillota</taxon>
        <taxon>Clostridia</taxon>
        <taxon>Lachnospirales</taxon>
        <taxon>Lachnospiraceae</taxon>
        <taxon>Lachnoanaerobaculum</taxon>
    </lineage>
</organism>
<keyword evidence="2" id="KW-0328">Glycosyltransferase</keyword>
<dbReference type="SUPFAM" id="SSF53756">
    <property type="entry name" value="UDP-Glycosyltransferase/glycogen phosphorylase"/>
    <property type="match status" value="1"/>
</dbReference>
<gene>
    <name evidence="2" type="ORF">HMPREF9970_3029</name>
</gene>
<dbReference type="OrthoDB" id="9772485at2"/>
<proteinExistence type="predicted"/>
<reference evidence="2 3" key="1">
    <citation type="submission" date="2012-03" db="EMBL/GenBank/DDBJ databases">
        <authorList>
            <person name="Durkin A.S."/>
            <person name="McCorrison J."/>
            <person name="Torralba M."/>
            <person name="Gillis M."/>
            <person name="Methe B."/>
            <person name="Sutton G."/>
            <person name="Nelson K.E."/>
        </authorList>
    </citation>
    <scope>NUCLEOTIDE SEQUENCE [LARGE SCALE GENOMIC DNA]</scope>
    <source>
        <strain evidence="2 3">F0468</strain>
    </source>
</reference>
<comment type="caution">
    <text evidence="2">The sequence shown here is derived from an EMBL/GenBank/DDBJ whole genome shotgun (WGS) entry which is preliminary data.</text>
</comment>
<dbReference type="InterPro" id="IPR001296">
    <property type="entry name" value="Glyco_trans_1"/>
</dbReference>
<dbReference type="EMBL" id="AJGH01000103">
    <property type="protein sequence ID" value="EIC95003.1"/>
    <property type="molecule type" value="Genomic_DNA"/>
</dbReference>
<dbReference type="PATRIC" id="fig|1095750.3.peg.2162"/>
<evidence type="ECO:0000313" key="3">
    <source>
        <dbReference type="Proteomes" id="UP000005039"/>
    </source>
</evidence>
<evidence type="ECO:0000259" key="1">
    <source>
        <dbReference type="Pfam" id="PF00534"/>
    </source>
</evidence>
<keyword evidence="2" id="KW-0808">Transferase</keyword>
<sequence>MKILIVMGGFFPGKNFGGPPVSVNNFCSLMEEYDCYIVTRNHDMGSKEIYSDINNGWNERINCKVLYLDDKEYRYKKFKEVIEEINPNIIYLQGLFQSCIIPCLILAKRYKIPLILAPRGELCEGAMKKKYKKIPYIIFLRIFRLLDNISFQSTSKDETDAIRRWLKVRTDRIDLLTNIPSIPLYDKSKTYKKQGEANFIFLSRIVSKKNLLAVIEYMFHVSGNVRLDIYGTIEDKEYWNECKKKINMLPDNINVEYKGIVNHDQVHDTFKKYDAFIFPTFSENFGHVIVEALMVGCPVIISDQTPWSDVANVDGGWSIPIEKEEKYIQAIQEIIYADKEKEDTYKDNIRTYVHKKINISDIKKEYDNLFQKLIMEKV</sequence>